<reference evidence="2 3" key="1">
    <citation type="journal article" date="2015" name="Stand. Genomic Sci.">
        <title>Genomic Encyclopedia of Bacterial and Archaeal Type Strains, Phase III: the genomes of soil and plant-associated and newly described type strains.</title>
        <authorList>
            <person name="Whitman W.B."/>
            <person name="Woyke T."/>
            <person name="Klenk H.P."/>
            <person name="Zhou Y."/>
            <person name="Lilburn T.G."/>
            <person name="Beck B.J."/>
            <person name="De Vos P."/>
            <person name="Vandamme P."/>
            <person name="Eisen J.A."/>
            <person name="Garrity G."/>
            <person name="Hugenholtz P."/>
            <person name="Kyrpides N.C."/>
        </authorList>
    </citation>
    <scope>NUCLEOTIDE SEQUENCE [LARGE SCALE GENOMIC DNA]</scope>
    <source>
        <strain evidence="2 3">VKM Ac-2538</strain>
    </source>
</reference>
<protein>
    <submittedName>
        <fullName evidence="2">Nucleoside-diphosphate-sugar epimerase</fullName>
    </submittedName>
</protein>
<sequence>MRVFLAGATGVIGRILVPELIAAGHQVTGLVRHDAQVHVLKTQGADAVQADVYDAAALTAAVIAAQPDVVMHQLTDLSSGNFAANSTIRKTGTRNLVDAALAAGARRVVAQSIAWAYEGGDSPAVEGTPLDLGASMPRLGSVEGVAALEEIVAEVPEWVVLRYGTLYGPGTWFSKGGLMDDKARAGELVPNSDVSSFVHVEDAAAAAVQALDWPSGPVNIVDDAPAAAAEWVPAFARSVGAPEPVPVDLERTRWARGADNHYARNQLHWTPQYQTWREGFLSLDPPMGRLWFVDLVDGTAWEGGRG</sequence>
<dbReference type="InterPro" id="IPR016040">
    <property type="entry name" value="NAD(P)-bd_dom"/>
</dbReference>
<dbReference type="RefSeq" id="WP_132197841.1">
    <property type="nucleotide sequence ID" value="NZ_SLWM01000062.1"/>
</dbReference>
<dbReference type="SUPFAM" id="SSF51735">
    <property type="entry name" value="NAD(P)-binding Rossmann-fold domains"/>
    <property type="match status" value="1"/>
</dbReference>
<dbReference type="Pfam" id="PF13460">
    <property type="entry name" value="NAD_binding_10"/>
    <property type="match status" value="1"/>
</dbReference>
<keyword evidence="3" id="KW-1185">Reference proteome</keyword>
<proteinExistence type="predicted"/>
<gene>
    <name evidence="2" type="ORF">EV644_1621</name>
</gene>
<evidence type="ECO:0000313" key="2">
    <source>
        <dbReference type="EMBL" id="TCO07180.1"/>
    </source>
</evidence>
<dbReference type="PANTHER" id="PTHR48079">
    <property type="entry name" value="PROTEIN YEEZ"/>
    <property type="match status" value="1"/>
</dbReference>
<dbReference type="InterPro" id="IPR051783">
    <property type="entry name" value="NAD(P)-dependent_oxidoreduct"/>
</dbReference>
<evidence type="ECO:0000259" key="1">
    <source>
        <dbReference type="Pfam" id="PF13460"/>
    </source>
</evidence>
<dbReference type="InterPro" id="IPR036291">
    <property type="entry name" value="NAD(P)-bd_dom_sf"/>
</dbReference>
<feature type="domain" description="NAD(P)-binding" evidence="1">
    <location>
        <begin position="7"/>
        <end position="198"/>
    </location>
</feature>
<accession>A0ABY2B679</accession>
<name>A0ABY2B679_9ACTN</name>
<dbReference type="Proteomes" id="UP000295818">
    <property type="component" value="Unassembled WGS sequence"/>
</dbReference>
<evidence type="ECO:0000313" key="3">
    <source>
        <dbReference type="Proteomes" id="UP000295818"/>
    </source>
</evidence>
<organism evidence="2 3">
    <name type="scientific">Kribbella orskensis</name>
    <dbReference type="NCBI Taxonomy" id="2512216"/>
    <lineage>
        <taxon>Bacteria</taxon>
        <taxon>Bacillati</taxon>
        <taxon>Actinomycetota</taxon>
        <taxon>Actinomycetes</taxon>
        <taxon>Propionibacteriales</taxon>
        <taxon>Kribbellaceae</taxon>
        <taxon>Kribbella</taxon>
    </lineage>
</organism>
<comment type="caution">
    <text evidence="2">The sequence shown here is derived from an EMBL/GenBank/DDBJ whole genome shotgun (WGS) entry which is preliminary data.</text>
</comment>
<dbReference type="PANTHER" id="PTHR48079:SF6">
    <property type="entry name" value="NAD(P)-BINDING DOMAIN-CONTAINING PROTEIN-RELATED"/>
    <property type="match status" value="1"/>
</dbReference>
<dbReference type="Gene3D" id="3.40.50.720">
    <property type="entry name" value="NAD(P)-binding Rossmann-like Domain"/>
    <property type="match status" value="1"/>
</dbReference>
<dbReference type="EMBL" id="SLWM01000062">
    <property type="protein sequence ID" value="TCO07180.1"/>
    <property type="molecule type" value="Genomic_DNA"/>
</dbReference>